<reference evidence="3 4" key="1">
    <citation type="submission" date="2013-08" db="EMBL/GenBank/DDBJ databases">
        <authorList>
            <person name="Weinstock G."/>
            <person name="Sodergren E."/>
            <person name="Wylie T."/>
            <person name="Fulton L."/>
            <person name="Fulton R."/>
            <person name="Fronick C."/>
            <person name="O'Laughlin M."/>
            <person name="Godfrey J."/>
            <person name="Miner T."/>
            <person name="Herter B."/>
            <person name="Appelbaum E."/>
            <person name="Cordes M."/>
            <person name="Lek S."/>
            <person name="Wollam A."/>
            <person name="Pepin K.H."/>
            <person name="Palsikar V.B."/>
            <person name="Mitreva M."/>
            <person name="Wilson R.K."/>
        </authorList>
    </citation>
    <scope>NUCLEOTIDE SEQUENCE [LARGE SCALE GENOMIC DNA]</scope>
    <source>
        <strain evidence="3 4">F0041</strain>
    </source>
</reference>
<evidence type="ECO:0000259" key="2">
    <source>
        <dbReference type="Pfam" id="PF21247"/>
    </source>
</evidence>
<evidence type="ECO:0000256" key="1">
    <source>
        <dbReference type="SAM" id="MobiDB-lite"/>
    </source>
</evidence>
<dbReference type="InterPro" id="IPR036388">
    <property type="entry name" value="WH-like_DNA-bd_sf"/>
</dbReference>
<dbReference type="Proteomes" id="UP000016496">
    <property type="component" value="Unassembled WGS sequence"/>
</dbReference>
<protein>
    <recommendedName>
        <fullName evidence="2">Filamentation induced by cAMP protein Fic-like C-terminal domain-containing protein</fullName>
    </recommendedName>
</protein>
<dbReference type="EMBL" id="AWSV01000040">
    <property type="protein sequence ID" value="ERI88272.1"/>
    <property type="molecule type" value="Genomic_DNA"/>
</dbReference>
<dbReference type="HOGENOM" id="CLU_156235_2_0_10"/>
<gene>
    <name evidence="3" type="ORF">HMPREF1981_00656</name>
</gene>
<feature type="domain" description="Filamentation induced by cAMP protein Fic-like C-terminal" evidence="2">
    <location>
        <begin position="1"/>
        <end position="55"/>
    </location>
</feature>
<feature type="region of interest" description="Disordered" evidence="1">
    <location>
        <begin position="40"/>
        <end position="64"/>
    </location>
</feature>
<evidence type="ECO:0000313" key="3">
    <source>
        <dbReference type="EMBL" id="ERI88272.1"/>
    </source>
</evidence>
<comment type="caution">
    <text evidence="3">The sequence shown here is derived from an EMBL/GenBank/DDBJ whole genome shotgun (WGS) entry which is preliminary data.</text>
</comment>
<evidence type="ECO:0000313" key="4">
    <source>
        <dbReference type="Proteomes" id="UP000016496"/>
    </source>
</evidence>
<dbReference type="PATRIC" id="fig|1321819.3.peg.608"/>
<proteinExistence type="predicted"/>
<dbReference type="Pfam" id="PF21247">
    <property type="entry name" value="Fic-like_C"/>
    <property type="match status" value="1"/>
</dbReference>
<feature type="compositionally biased region" description="Basic residues" evidence="1">
    <location>
        <begin position="47"/>
        <end position="56"/>
    </location>
</feature>
<accession>U2E2D1</accession>
<dbReference type="InterPro" id="IPR049514">
    <property type="entry name" value="Fic-like_C"/>
</dbReference>
<dbReference type="AlphaFoldDB" id="U2E2D1"/>
<sequence>MGEDTYSVTEMMGKLRLINRRYFTKEYLKVAITEGLVEPIYPESPKHPKQKYRLTGKGKEMLQQ</sequence>
<organism evidence="3 4">
    <name type="scientific">Bacteroides pyogenes F0041</name>
    <dbReference type="NCBI Taxonomy" id="1321819"/>
    <lineage>
        <taxon>Bacteria</taxon>
        <taxon>Pseudomonadati</taxon>
        <taxon>Bacteroidota</taxon>
        <taxon>Bacteroidia</taxon>
        <taxon>Bacteroidales</taxon>
        <taxon>Bacteroidaceae</taxon>
        <taxon>Bacteroides</taxon>
    </lineage>
</organism>
<name>U2E2D1_9BACE</name>
<dbReference type="Gene3D" id="1.10.10.10">
    <property type="entry name" value="Winged helix-like DNA-binding domain superfamily/Winged helix DNA-binding domain"/>
    <property type="match status" value="1"/>
</dbReference>